<name>I7MKX5_TETTS</name>
<feature type="region of interest" description="Disordered" evidence="1">
    <location>
        <begin position="1896"/>
        <end position="1969"/>
    </location>
</feature>
<evidence type="ECO:0000256" key="1">
    <source>
        <dbReference type="SAM" id="MobiDB-lite"/>
    </source>
</evidence>
<organism evidence="4 5">
    <name type="scientific">Tetrahymena thermophila (strain SB210)</name>
    <dbReference type="NCBI Taxonomy" id="312017"/>
    <lineage>
        <taxon>Eukaryota</taxon>
        <taxon>Sar</taxon>
        <taxon>Alveolata</taxon>
        <taxon>Ciliophora</taxon>
        <taxon>Intramacronucleata</taxon>
        <taxon>Oligohymenophorea</taxon>
        <taxon>Hymenostomatida</taxon>
        <taxon>Tetrahymenina</taxon>
        <taxon>Tetrahymenidae</taxon>
        <taxon>Tetrahymena</taxon>
    </lineage>
</organism>
<dbReference type="eggNOG" id="ENOG502SMAI">
    <property type="taxonomic scope" value="Eukaryota"/>
</dbReference>
<feature type="transmembrane region" description="Helical" evidence="2">
    <location>
        <begin position="1822"/>
        <end position="1844"/>
    </location>
</feature>
<evidence type="ECO:0000313" key="4">
    <source>
        <dbReference type="EMBL" id="EAS00563.2"/>
    </source>
</evidence>
<proteinExistence type="predicted"/>
<protein>
    <submittedName>
        <fullName evidence="4">Transmembrane protein, putative</fullName>
    </submittedName>
</protein>
<feature type="compositionally biased region" description="Basic and acidic residues" evidence="1">
    <location>
        <begin position="1921"/>
        <end position="1931"/>
    </location>
</feature>
<feature type="chain" id="PRO_5003712764" evidence="3">
    <location>
        <begin position="19"/>
        <end position="1969"/>
    </location>
</feature>
<accession>I7MKX5</accession>
<dbReference type="KEGG" id="tet:TTHERM_00410150"/>
<gene>
    <name evidence="4" type="ORF">TTHERM_00410150</name>
</gene>
<keyword evidence="5" id="KW-1185">Reference proteome</keyword>
<dbReference type="RefSeq" id="XP_001020808.2">
    <property type="nucleotide sequence ID" value="XM_001020808.2"/>
</dbReference>
<keyword evidence="3" id="KW-0732">Signal</keyword>
<dbReference type="EMBL" id="GG662612">
    <property type="protein sequence ID" value="EAS00563.2"/>
    <property type="molecule type" value="Genomic_DNA"/>
</dbReference>
<dbReference type="InParanoid" id="I7MKX5"/>
<sequence>MRIKVLFLILLISQLIYTQKSILKLGTEINEISLKDKNDSQVFELESSPNEDQALVFQIFSNEKAFNNIQIQLGTLEEKKEGESSIMEFKNSDHSSCQMKKANQKCLYLKNVSQVKAVNFTCVETPCSASLKVYKIKPTALDTDKDQLEITYEQDIILVRYKIIPSEFLPTRTVIETRLQSGLSYKVNDTSVQYFLPQKVANTVTKIVGDIILTNIRYTVDYNNKGEIAYYAIYSGKKNNNIMIKYKHYTDFETIEINKVYTDYFEKTQFPKNLAYQLNVSNFQEYDYIKFIFKWYDLKQGEVNIFASCLQNQSMAQSFWNTIFSPSIEYESKESDSQVNKQYSLVVSQRTAQKVNIDKNSFYYFGLQSKVDSGFFKFEIQSSKKSLPEIKLNELIGGKVKGDDIVNIILHSPRSADEYIKVDLRNISGGSNLYLRECKSTDCISELYTNDNKNQMESKTSNLEIDYQTKTIQFIPNCSDQNKETCQYIIGLIPTNSQQDTEYLLEVFTSQFKDQQFKLTENKIFENQINIDEYQFYALFIDKTSDIKSISVKTSSPHVQLYASVENECMHPTPDCKGKVLYKGINTKPIVINNKNTQRGVVYVGIYGYTATIYTVIVEVDRVDQTLITQVQSGSIYYGQLTKNQNKQYFIFDPYSSLSEEEQKNYPFEDIEINVRGAKDKIVIMANNDGSMPYEGDNGFMWSSNNGVLFISRNDLQFKKNAVYKICLMATEHAFDILPTVRDGFSSSNEIQYQLHITSDAHTKVVELGNTINDMLEPEDQKLYQIHLSNSGMSYIISTHSNDHANKSLKVLMKVGSAPFEEGESYEFNYDFSISQYLLKAEDVDKLCKQKTSCDVFISIQSKMNLFISFSLTVWNRSTAIELKEGIQFQDGIHFIDAHTNFYFFPTNKDHSLNIFASSIYGHTGFNVYIFKNSDKLTPMNLPFPNSSDAENLAKYHFTSGIHNSHSITFQAQALDKCWPDCVVLISLSYYKGLPNDGGDHTVDIEENPADKVSLDRINDKYTILVSTIYSDLHFNQQLEFTIDNQQSKFFYLNLKNILAENDSIQISMTTLSGKAAIGAIIKDDTHNRYPSVAGETFDVVSYSNYLEISNKKLLSVMKKQNITAERNPVLIIEVTCVSESAGKFIMVAMQGNNNVIDVMHGIPQELYLKDGQTKYFKYFHFTDTDFQIKLSREIGFPDMQLRVCKKAKTSSFQDFQKCLQEVTPQIDDQHTAGESSSVIHISRNDTKLYCLNCLYIIGLEVDNKAETHAFLSVLLQQDFTWLQEGRQIIDSVDSKGINLYRLSVDSDEETQITLNSINGEVELYYSYRYSYIIKDYIGPLKVNPSDKFIHKTIRPRQDLEDDKSVNLFNKPTKIPNANKNPDKKFNYDQNSQFDDLSEFFYESEIYLCVKNVDKRGIAANYSLVFSAGDEYRYIYDGQIMGSSIPPQKKITYLYHHFEFEAPARLNVFSHSKFFSMENHLTVMGYHDLMKNRQDYKDITRDPIPLELISSHDNSLSYGLPERNGTYEIVFTNEHQTKTLNISLSINSRDMLLVPLTYQIEHAMTAKSINYYEVIAPKNGYITLTITHCTGDFILGTTQDYDDFLQQEYNAEFKSVPGSSNVFSFKVNKGPVFFSVKTSLEESFFKLRPDFFTQQKLIPHNTIVAGNEGVIYHKRKVGGQTEITFTPIMCSSCSDEIRNKAKVQYDVIYSTDVEILNVLGKCGAKNYYEHDAKNQLHFKNNVDPKLVLQEDNVKQKTLYFDLQDSQDIKFNINLDDDDKVYYLSVVATISSIPNKDLKEMKVFYENSQVGKVQVFVQGEASVYAFLFACILIMIFFCMTTCLFWRKYKSMQQGLEVSHKWRDIEMQRERRKQRAQEKLNDSSIGVQDTTQVEVTSRGNNIDDSFDGKPFQNPDLLPSENDLSSHFKNDAAPKQEAQAQQENPFDRIQIKINPPPSQSTKAGYDQLIDEN</sequence>
<feature type="signal peptide" evidence="3">
    <location>
        <begin position="1"/>
        <end position="18"/>
    </location>
</feature>
<evidence type="ECO:0000256" key="2">
    <source>
        <dbReference type="SAM" id="Phobius"/>
    </source>
</evidence>
<dbReference type="Proteomes" id="UP000009168">
    <property type="component" value="Unassembled WGS sequence"/>
</dbReference>
<reference evidence="5" key="1">
    <citation type="journal article" date="2006" name="PLoS Biol.">
        <title>Macronuclear genome sequence of the ciliate Tetrahymena thermophila, a model eukaryote.</title>
        <authorList>
            <person name="Eisen J.A."/>
            <person name="Coyne R.S."/>
            <person name="Wu M."/>
            <person name="Wu D."/>
            <person name="Thiagarajan M."/>
            <person name="Wortman J.R."/>
            <person name="Badger J.H."/>
            <person name="Ren Q."/>
            <person name="Amedeo P."/>
            <person name="Jones K.M."/>
            <person name="Tallon L.J."/>
            <person name="Delcher A.L."/>
            <person name="Salzberg S.L."/>
            <person name="Silva J.C."/>
            <person name="Haas B.J."/>
            <person name="Majoros W.H."/>
            <person name="Farzad M."/>
            <person name="Carlton J.M."/>
            <person name="Smith R.K. Jr."/>
            <person name="Garg J."/>
            <person name="Pearlman R.E."/>
            <person name="Karrer K.M."/>
            <person name="Sun L."/>
            <person name="Manning G."/>
            <person name="Elde N.C."/>
            <person name="Turkewitz A.P."/>
            <person name="Asai D.J."/>
            <person name="Wilkes D.E."/>
            <person name="Wang Y."/>
            <person name="Cai H."/>
            <person name="Collins K."/>
            <person name="Stewart B.A."/>
            <person name="Lee S.R."/>
            <person name="Wilamowska K."/>
            <person name="Weinberg Z."/>
            <person name="Ruzzo W.L."/>
            <person name="Wloga D."/>
            <person name="Gaertig J."/>
            <person name="Frankel J."/>
            <person name="Tsao C.-C."/>
            <person name="Gorovsky M.A."/>
            <person name="Keeling P.J."/>
            <person name="Waller R.F."/>
            <person name="Patron N.J."/>
            <person name="Cherry J.M."/>
            <person name="Stover N.A."/>
            <person name="Krieger C.J."/>
            <person name="del Toro C."/>
            <person name="Ryder H.F."/>
            <person name="Williamson S.C."/>
            <person name="Barbeau R.A."/>
            <person name="Hamilton E.P."/>
            <person name="Orias E."/>
        </authorList>
    </citation>
    <scope>NUCLEOTIDE SEQUENCE [LARGE SCALE GENOMIC DNA]</scope>
    <source>
        <strain evidence="5">SB210</strain>
    </source>
</reference>
<evidence type="ECO:0000313" key="5">
    <source>
        <dbReference type="Proteomes" id="UP000009168"/>
    </source>
</evidence>
<dbReference type="OrthoDB" id="299308at2759"/>
<keyword evidence="2 4" id="KW-0812">Transmembrane</keyword>
<keyword evidence="2" id="KW-1133">Transmembrane helix</keyword>
<dbReference type="GeneID" id="7836052"/>
<evidence type="ECO:0000256" key="3">
    <source>
        <dbReference type="SAM" id="SignalP"/>
    </source>
</evidence>
<keyword evidence="2" id="KW-0472">Membrane</keyword>